<sequence length="138" mass="15076">MNYFTAPKGDPVTLFVGVLIIMLAIILNGIAAGKMNNNEKTGSVKKGTLLAVLAGLLMAFFYRFVAVSMDLNNFESPASGMLTPYSAFFVFTMGVLVSNFLFNTIIMKKPFLGEPVRYKDYFQGNFKTHLVGVLGGVI</sequence>
<feature type="transmembrane region" description="Helical" evidence="1">
    <location>
        <begin position="85"/>
        <end position="102"/>
    </location>
</feature>
<protein>
    <recommendedName>
        <fullName evidence="3">Integral membrane protein</fullName>
    </recommendedName>
</protein>
<keyword evidence="1" id="KW-0812">Transmembrane</keyword>
<proteinExistence type="predicted"/>
<name>A0A645C766_9ZZZZ</name>
<dbReference type="EMBL" id="VSSQ01023082">
    <property type="protein sequence ID" value="MPM69794.1"/>
    <property type="molecule type" value="Genomic_DNA"/>
</dbReference>
<feature type="transmembrane region" description="Helical" evidence="1">
    <location>
        <begin position="47"/>
        <end position="65"/>
    </location>
</feature>
<evidence type="ECO:0008006" key="3">
    <source>
        <dbReference type="Google" id="ProtNLM"/>
    </source>
</evidence>
<evidence type="ECO:0000256" key="1">
    <source>
        <dbReference type="SAM" id="Phobius"/>
    </source>
</evidence>
<feature type="transmembrane region" description="Helical" evidence="1">
    <location>
        <begin position="12"/>
        <end position="35"/>
    </location>
</feature>
<keyword evidence="1" id="KW-0472">Membrane</keyword>
<evidence type="ECO:0000313" key="2">
    <source>
        <dbReference type="EMBL" id="MPM69794.1"/>
    </source>
</evidence>
<organism evidence="2">
    <name type="scientific">bioreactor metagenome</name>
    <dbReference type="NCBI Taxonomy" id="1076179"/>
    <lineage>
        <taxon>unclassified sequences</taxon>
        <taxon>metagenomes</taxon>
        <taxon>ecological metagenomes</taxon>
    </lineage>
</organism>
<dbReference type="AlphaFoldDB" id="A0A645C766"/>
<reference evidence="2" key="1">
    <citation type="submission" date="2019-08" db="EMBL/GenBank/DDBJ databases">
        <authorList>
            <person name="Kucharzyk K."/>
            <person name="Murdoch R.W."/>
            <person name="Higgins S."/>
            <person name="Loffler F."/>
        </authorList>
    </citation>
    <scope>NUCLEOTIDE SEQUENCE</scope>
</reference>
<comment type="caution">
    <text evidence="2">The sequence shown here is derived from an EMBL/GenBank/DDBJ whole genome shotgun (WGS) entry which is preliminary data.</text>
</comment>
<accession>A0A645C766</accession>
<gene>
    <name evidence="2" type="ORF">SDC9_116742</name>
</gene>
<keyword evidence="1" id="KW-1133">Transmembrane helix</keyword>